<dbReference type="InterPro" id="IPR023997">
    <property type="entry name" value="TonB-dep_OMP_SusC/RagA_CS"/>
</dbReference>
<dbReference type="NCBIfam" id="TIGR04057">
    <property type="entry name" value="SusC_RagA_signa"/>
    <property type="match status" value="1"/>
</dbReference>
<evidence type="ECO:0000313" key="3">
    <source>
        <dbReference type="EMBL" id="SDS92239.1"/>
    </source>
</evidence>
<dbReference type="EMBL" id="LT629740">
    <property type="protein sequence ID" value="SDS92239.1"/>
    <property type="molecule type" value="Genomic_DNA"/>
</dbReference>
<dbReference type="Proteomes" id="UP000199679">
    <property type="component" value="Chromosome I"/>
</dbReference>
<protein>
    <submittedName>
        <fullName evidence="3">TonB-linked outer membrane protein, SusC/RagA family</fullName>
    </submittedName>
</protein>
<organism evidence="3 4">
    <name type="scientific">Mucilaginibacter mallensis</name>
    <dbReference type="NCBI Taxonomy" id="652787"/>
    <lineage>
        <taxon>Bacteria</taxon>
        <taxon>Pseudomonadati</taxon>
        <taxon>Bacteroidota</taxon>
        <taxon>Sphingobacteriia</taxon>
        <taxon>Sphingobacteriales</taxon>
        <taxon>Sphingobacteriaceae</taxon>
        <taxon>Mucilaginibacter</taxon>
    </lineage>
</organism>
<dbReference type="InterPro" id="IPR037066">
    <property type="entry name" value="Plug_dom_sf"/>
</dbReference>
<keyword evidence="1" id="KW-0813">Transport</keyword>
<gene>
    <name evidence="3" type="ORF">SAMN05216490_2098</name>
</gene>
<evidence type="ECO:0000256" key="1">
    <source>
        <dbReference type="PROSITE-ProRule" id="PRU01360"/>
    </source>
</evidence>
<dbReference type="PROSITE" id="PS00018">
    <property type="entry name" value="EF_HAND_1"/>
    <property type="match status" value="1"/>
</dbReference>
<dbReference type="Gene3D" id="2.60.40.1120">
    <property type="entry name" value="Carboxypeptidase-like, regulatory domain"/>
    <property type="match status" value="1"/>
</dbReference>
<dbReference type="InterPro" id="IPR023996">
    <property type="entry name" value="TonB-dep_OMP_SusC/RagA"/>
</dbReference>
<dbReference type="NCBIfam" id="TIGR04056">
    <property type="entry name" value="OMP_RagA_SusC"/>
    <property type="match status" value="1"/>
</dbReference>
<dbReference type="Pfam" id="PF13715">
    <property type="entry name" value="CarbopepD_reg_2"/>
    <property type="match status" value="1"/>
</dbReference>
<dbReference type="GO" id="GO:0009279">
    <property type="term" value="C:cell outer membrane"/>
    <property type="evidence" value="ECO:0007669"/>
    <property type="project" value="UniProtKB-SubCell"/>
</dbReference>
<proteinExistence type="inferred from homology"/>
<keyword evidence="1" id="KW-0998">Cell outer membrane</keyword>
<accession>A0A1H1W7U5</accession>
<dbReference type="InterPro" id="IPR012910">
    <property type="entry name" value="Plug_dom"/>
</dbReference>
<dbReference type="Pfam" id="PF07715">
    <property type="entry name" value="Plug"/>
    <property type="match status" value="1"/>
</dbReference>
<dbReference type="InterPro" id="IPR018247">
    <property type="entry name" value="EF_Hand_1_Ca_BS"/>
</dbReference>
<dbReference type="SUPFAM" id="SSF49464">
    <property type="entry name" value="Carboxypeptidase regulatory domain-like"/>
    <property type="match status" value="1"/>
</dbReference>
<dbReference type="AlphaFoldDB" id="A0A1H1W7U5"/>
<comment type="subcellular location">
    <subcellularLocation>
        <location evidence="1">Cell outer membrane</location>
        <topology evidence="1">Multi-pass membrane protein</topology>
    </subcellularLocation>
</comment>
<evidence type="ECO:0000313" key="4">
    <source>
        <dbReference type="Proteomes" id="UP000199679"/>
    </source>
</evidence>
<keyword evidence="1" id="KW-0812">Transmembrane</keyword>
<keyword evidence="4" id="KW-1185">Reference proteome</keyword>
<dbReference type="SUPFAM" id="SSF56935">
    <property type="entry name" value="Porins"/>
    <property type="match status" value="1"/>
</dbReference>
<sequence length="1127" mass="123505">MELISKCNLLLFSRGRLLKKLLIMKLTLIIFLSLTLSSYANVLAQKVNLNENNASLKTIFRKIKKQTNYTFVYTESELNKTDKISVHIENASVEDALKACFEKLPLSYAILNNMVIVKDKQETPKASNDQQQAPINIHGTVTDTAGLALPGVNVSIKGTPRGVVTDLKGEYTIKADANAILVFSFVGYKPVEIPVQNRLDINVILKQGTASLSEVIVVAYGTTTKRAINSAVSTLAMGNVAPLPVQSINDAVAGRIPGVIVTTTDGAPGTKSQISIRGNGTPLFVIDGVIRFQSDFENLNPNDIENYSVLKDAAATSLYGPLGGNGVIVVTTKRGKAGELNINYSYNAILSQPTVLPQKLSSYDHLNAVNQLYRSEGLQPPTPDSILNYYKTQSKPFLYPNTNWQEIALKTWALEQRHDFSISSGTKELTYYASLSNYDQGSILKTDHNYNDRTTYRLNTVSSFDKIHLKVTTSIDGYVETNEVPNSSTANSYDAIFSHIENASPTLLAYNQLGLPSVNSAAGSPALELSPLAGYSKGTNRVFNSILGFDYAAPFLEGLHFKVTGNYNMENSQSKAWDVSAPAYADNSSTPIYGNPPTLTAGAAESTTLILQGFVTYNKTFGDNHIDFTGGYEQTQDKSTNIYATRQQYQILLDQFVAGPTVNQLAGGSEAEDGRAGYIGRLGYNYKSKYFLEGTLRYDGSDLFPPGKQWGTFYALSGGWILSDEKFMQSLKAKHILDFFKLRGSYGLTGIENGISRFEYVSGYSVDANAWVVAGQPVQGTSEPGTLPSTNFSWYSIRSRNMGLDFASLNNRLSGSIDYFYSRTTGFVQSNPIYSATLGIGLPPTNSPGALRREGAEFNLTWNSRVDQFTYKVGLNFTYANQLWELNPGENFVSLENPYTRISGSSLYTLTQGYHAIGFYTNNSQLLSGPIRPSSINLMPGDLQYQDTNGDGKIDASDFRNIGASTFPTINFGTTIDLGYKGISFSAVIMGSGNRDRYIGDAVQGSGTQGILIYGFQENYWTPANPNALYPRAVSNSGVNGGNNVATSDFWILKSRYVRLKYLQLGYDLKRSLVKNTAFKELRVFVSGTNLLTSSNSLKYFIDPESDSNNYGYPIQRTIALGVKASF</sequence>
<dbReference type="Gene3D" id="3.55.50.30">
    <property type="match status" value="1"/>
</dbReference>
<dbReference type="STRING" id="652787.SAMN05216490_2098"/>
<evidence type="ECO:0000259" key="2">
    <source>
        <dbReference type="Pfam" id="PF07715"/>
    </source>
</evidence>
<dbReference type="PROSITE" id="PS52016">
    <property type="entry name" value="TONB_DEPENDENT_REC_3"/>
    <property type="match status" value="1"/>
</dbReference>
<dbReference type="InterPro" id="IPR039426">
    <property type="entry name" value="TonB-dep_rcpt-like"/>
</dbReference>
<keyword evidence="1" id="KW-1134">Transmembrane beta strand</keyword>
<name>A0A1H1W7U5_MUCMA</name>
<keyword evidence="1" id="KW-0472">Membrane</keyword>
<reference evidence="3 4" key="1">
    <citation type="submission" date="2016-10" db="EMBL/GenBank/DDBJ databases">
        <authorList>
            <person name="de Groot N.N."/>
        </authorList>
    </citation>
    <scope>NUCLEOTIDE SEQUENCE [LARGE SCALE GENOMIC DNA]</scope>
    <source>
        <strain evidence="3 4">MP1X4</strain>
    </source>
</reference>
<dbReference type="InterPro" id="IPR008969">
    <property type="entry name" value="CarboxyPept-like_regulatory"/>
</dbReference>
<feature type="domain" description="TonB-dependent receptor plug" evidence="2">
    <location>
        <begin position="225"/>
        <end position="327"/>
    </location>
</feature>
<dbReference type="Gene3D" id="2.170.130.10">
    <property type="entry name" value="TonB-dependent receptor, plug domain"/>
    <property type="match status" value="1"/>
</dbReference>
<comment type="similarity">
    <text evidence="1">Belongs to the TonB-dependent receptor family.</text>
</comment>